<dbReference type="PANTHER" id="PTHR36566">
    <property type="entry name" value="NICKEL INSERTION PROTEIN-RELATED"/>
    <property type="match status" value="1"/>
</dbReference>
<evidence type="ECO:0000256" key="2">
    <source>
        <dbReference type="HAMAP-Rule" id="MF_01074"/>
    </source>
</evidence>
<sequence>MALVAYLDCPAGIAGDMCLGALLDLGVPLDYLRQELAKLGIAPEFSLNQETVWRQGQRAIKAHVHLHHAPSDHTPADHTSGHDHACDRHGRHWPEIVQMIQGANLPEPAQTWSLKIFQELAIAEGKVHGIAPEAVHFHEVGAVDALVDIVGTCLGLAWLGVERVYCSVLPTGGGTVRAAHGLLPVPVPAVLQLWQTHRVPVHDNGIAKEMVTPTGAAIAVALAQGFGSPPAMTLKQIGLGAGSQDFAIPNILRIWLGETETADPENVQENLHQETIIELQTQLDDLSPQAISYASERLYQGGAVEVFHQAIAMKKSRLGGLLTVLCPPAAEANCLAILFAETTTLGIRRHAQSRYILDRYLKTVKTPLGPVQIKIAYYQGNVINLQPEYEDCASLARQHQRPWQEIHQLAIAAALDQLSD</sequence>
<keyword evidence="4" id="KW-1185">Reference proteome</keyword>
<dbReference type="HAMAP" id="MF_01074">
    <property type="entry name" value="LarC"/>
    <property type="match status" value="1"/>
</dbReference>
<evidence type="ECO:0000256" key="1">
    <source>
        <dbReference type="ARBA" id="ARBA00022596"/>
    </source>
</evidence>
<reference evidence="3" key="1">
    <citation type="journal article" date="2022" name="Genome Biol. Evol.">
        <title>A New Gene Family Diagnostic for Intracellular Biomineralization of Amorphous Ca Carbonates by Cyanobacteria.</title>
        <authorList>
            <person name="Benzerara K."/>
            <person name="Duprat E."/>
            <person name="Bitard-Feildel T."/>
            <person name="Caumes G."/>
            <person name="Cassier-Chauvat C."/>
            <person name="Chauvat F."/>
            <person name="Dezi M."/>
            <person name="Diop S.I."/>
            <person name="Gaschignard G."/>
            <person name="Gorgen S."/>
            <person name="Gugger M."/>
            <person name="Lopez-Garcia P."/>
            <person name="Millet M."/>
            <person name="Skouri-Panet F."/>
            <person name="Moreira D."/>
            <person name="Callebaut I."/>
        </authorList>
    </citation>
    <scope>NUCLEOTIDE SEQUENCE</scope>
    <source>
        <strain evidence="3">G9</strain>
    </source>
</reference>
<keyword evidence="2" id="KW-0456">Lyase</keyword>
<accession>A0ABT6EVU8</accession>
<gene>
    <name evidence="3" type="primary">larC</name>
    <name evidence="3" type="ORF">L3556_03010</name>
</gene>
<dbReference type="EMBL" id="JAKKUT010000002">
    <property type="protein sequence ID" value="MDG2989907.1"/>
    <property type="molecule type" value="Genomic_DNA"/>
</dbReference>
<proteinExistence type="inferred from homology"/>
<dbReference type="NCBIfam" id="TIGR00299">
    <property type="entry name" value="nickel pincer cofactor biosynthesis protein LarC"/>
    <property type="match status" value="1"/>
</dbReference>
<dbReference type="InterPro" id="IPR002822">
    <property type="entry name" value="Ni_insertion"/>
</dbReference>
<name>A0ABT6EVU8_9SYNE</name>
<organism evidence="3 4">
    <name type="scientific">Candidatus Synechococcus calcipolaris G9</name>
    <dbReference type="NCBI Taxonomy" id="1497997"/>
    <lineage>
        <taxon>Bacteria</taxon>
        <taxon>Bacillati</taxon>
        <taxon>Cyanobacteriota</taxon>
        <taxon>Cyanophyceae</taxon>
        <taxon>Synechococcales</taxon>
        <taxon>Synechococcaceae</taxon>
        <taxon>Synechococcus</taxon>
    </lineage>
</organism>
<dbReference type="Proteomes" id="UP001154265">
    <property type="component" value="Unassembled WGS sequence"/>
</dbReference>
<evidence type="ECO:0000313" key="4">
    <source>
        <dbReference type="Proteomes" id="UP001154265"/>
    </source>
</evidence>
<protein>
    <recommendedName>
        <fullName evidence="2">Putative nickel insertion protein</fullName>
    </recommendedName>
</protein>
<evidence type="ECO:0000313" key="3">
    <source>
        <dbReference type="EMBL" id="MDG2989907.1"/>
    </source>
</evidence>
<dbReference type="Gene3D" id="3.10.20.300">
    <property type="entry name" value="mk0293 like domain"/>
    <property type="match status" value="1"/>
</dbReference>
<dbReference type="RefSeq" id="WP_277865833.1">
    <property type="nucleotide sequence ID" value="NZ_JAKKUT010000002.1"/>
</dbReference>
<keyword evidence="1 2" id="KW-0533">Nickel</keyword>
<dbReference type="Gene3D" id="3.30.70.1380">
    <property type="entry name" value="Transcriptional regulatory protein pf0864 domain like"/>
    <property type="match status" value="1"/>
</dbReference>
<dbReference type="Pfam" id="PF01969">
    <property type="entry name" value="Ni_insertion"/>
    <property type="match status" value="1"/>
</dbReference>
<reference evidence="3" key="2">
    <citation type="submission" date="2022-01" db="EMBL/GenBank/DDBJ databases">
        <authorList>
            <person name="Zivanovic Y."/>
            <person name="Moreira D."/>
            <person name="Lopez-Garcia P."/>
        </authorList>
    </citation>
    <scope>NUCLEOTIDE SEQUENCE</scope>
    <source>
        <strain evidence="3">G9</strain>
    </source>
</reference>
<comment type="caution">
    <text evidence="3">The sequence shown here is derived from an EMBL/GenBank/DDBJ whole genome shotgun (WGS) entry which is preliminary data.</text>
</comment>
<dbReference type="PANTHER" id="PTHR36566:SF1">
    <property type="entry name" value="PYRIDINIUM-3,5-BISTHIOCARBOXYLIC ACID MONONUCLEOTIDE NICKEL INSERTION PROTEIN"/>
    <property type="match status" value="1"/>
</dbReference>
<comment type="similarity">
    <text evidence="2">Belongs to the LarC family.</text>
</comment>